<keyword evidence="8" id="KW-0902">Two-component regulatory system</keyword>
<evidence type="ECO:0000256" key="5">
    <source>
        <dbReference type="ARBA" id="ARBA00022741"/>
    </source>
</evidence>
<keyword evidence="7" id="KW-0067">ATP-binding</keyword>
<dbReference type="SMART" id="SM00388">
    <property type="entry name" value="HisKA"/>
    <property type="match status" value="1"/>
</dbReference>
<dbReference type="Pfam" id="PF08448">
    <property type="entry name" value="PAS_4"/>
    <property type="match status" value="1"/>
</dbReference>
<dbReference type="InterPro" id="IPR013656">
    <property type="entry name" value="PAS_4"/>
</dbReference>
<dbReference type="PROSITE" id="PS50109">
    <property type="entry name" value="HIS_KIN"/>
    <property type="match status" value="1"/>
</dbReference>
<evidence type="ECO:0000256" key="4">
    <source>
        <dbReference type="ARBA" id="ARBA00022679"/>
    </source>
</evidence>
<dbReference type="InterPro" id="IPR036097">
    <property type="entry name" value="HisK_dim/P_sf"/>
</dbReference>
<dbReference type="AlphaFoldDB" id="A0A1G7P272"/>
<keyword evidence="4" id="KW-0808">Transferase</keyword>
<dbReference type="Pfam" id="PF02518">
    <property type="entry name" value="HATPase_c"/>
    <property type="match status" value="1"/>
</dbReference>
<dbReference type="SMART" id="SM00387">
    <property type="entry name" value="HATPase_c"/>
    <property type="match status" value="1"/>
</dbReference>
<reference evidence="12" key="1">
    <citation type="submission" date="2016-10" db="EMBL/GenBank/DDBJ databases">
        <authorList>
            <person name="Varghese N."/>
            <person name="Submissions S."/>
        </authorList>
    </citation>
    <scope>NUCLEOTIDE SEQUENCE [LARGE SCALE GENOMIC DNA]</scope>
    <source>
        <strain evidence="12">GAS232</strain>
    </source>
</reference>
<dbReference type="SUPFAM" id="SSF55785">
    <property type="entry name" value="PYP-like sensor domain (PAS domain)"/>
    <property type="match status" value="1"/>
</dbReference>
<dbReference type="SMART" id="SM00091">
    <property type="entry name" value="PAS"/>
    <property type="match status" value="1"/>
</dbReference>
<dbReference type="Gene3D" id="3.30.450.20">
    <property type="entry name" value="PAS domain"/>
    <property type="match status" value="1"/>
</dbReference>
<dbReference type="InterPro" id="IPR003594">
    <property type="entry name" value="HATPase_dom"/>
</dbReference>
<dbReference type="InterPro" id="IPR035965">
    <property type="entry name" value="PAS-like_dom_sf"/>
</dbReference>
<proteinExistence type="predicted"/>
<protein>
    <recommendedName>
        <fullName evidence="2">histidine kinase</fullName>
        <ecNumber evidence="2">2.7.13.3</ecNumber>
    </recommendedName>
</protein>
<dbReference type="SUPFAM" id="SSF47384">
    <property type="entry name" value="Homodimeric domain of signal transducing histidine kinase"/>
    <property type="match status" value="1"/>
</dbReference>
<dbReference type="PROSITE" id="PS50113">
    <property type="entry name" value="PAC"/>
    <property type="match status" value="1"/>
</dbReference>
<evidence type="ECO:0000256" key="8">
    <source>
        <dbReference type="ARBA" id="ARBA00023012"/>
    </source>
</evidence>
<evidence type="ECO:0000256" key="7">
    <source>
        <dbReference type="ARBA" id="ARBA00022840"/>
    </source>
</evidence>
<dbReference type="InterPro" id="IPR005467">
    <property type="entry name" value="His_kinase_dom"/>
</dbReference>
<dbReference type="InterPro" id="IPR003661">
    <property type="entry name" value="HisK_dim/P_dom"/>
</dbReference>
<evidence type="ECO:0000256" key="2">
    <source>
        <dbReference type="ARBA" id="ARBA00012438"/>
    </source>
</evidence>
<dbReference type="EC" id="2.7.13.3" evidence="2"/>
<dbReference type="GO" id="GO:0000155">
    <property type="term" value="F:phosphorelay sensor kinase activity"/>
    <property type="evidence" value="ECO:0007669"/>
    <property type="project" value="InterPro"/>
</dbReference>
<accession>A0A1G7P272</accession>
<evidence type="ECO:0000313" key="11">
    <source>
        <dbReference type="EMBL" id="SDF80412.1"/>
    </source>
</evidence>
<dbReference type="PANTHER" id="PTHR43065:SF10">
    <property type="entry name" value="PEROXIDE STRESS-ACTIVATED HISTIDINE KINASE MAK3"/>
    <property type="match status" value="1"/>
</dbReference>
<dbReference type="InterPro" id="IPR000014">
    <property type="entry name" value="PAS"/>
</dbReference>
<evidence type="ECO:0000256" key="3">
    <source>
        <dbReference type="ARBA" id="ARBA00022553"/>
    </source>
</evidence>
<dbReference type="Gene3D" id="1.10.287.130">
    <property type="match status" value="1"/>
</dbReference>
<evidence type="ECO:0000256" key="6">
    <source>
        <dbReference type="ARBA" id="ARBA00022777"/>
    </source>
</evidence>
<evidence type="ECO:0000259" key="10">
    <source>
        <dbReference type="PROSITE" id="PS50113"/>
    </source>
</evidence>
<dbReference type="CDD" id="cd00082">
    <property type="entry name" value="HisKA"/>
    <property type="match status" value="1"/>
</dbReference>
<dbReference type="SUPFAM" id="SSF55874">
    <property type="entry name" value="ATPase domain of HSP90 chaperone/DNA topoisomerase II/histidine kinase"/>
    <property type="match status" value="1"/>
</dbReference>
<feature type="domain" description="Histidine kinase" evidence="9">
    <location>
        <begin position="141"/>
        <end position="354"/>
    </location>
</feature>
<dbReference type="GO" id="GO:0005524">
    <property type="term" value="F:ATP binding"/>
    <property type="evidence" value="ECO:0007669"/>
    <property type="project" value="UniProtKB-KW"/>
</dbReference>
<dbReference type="EMBL" id="LT629690">
    <property type="protein sequence ID" value="SDF80412.1"/>
    <property type="molecule type" value="Genomic_DNA"/>
</dbReference>
<name>A0A1G7P272_9BACT</name>
<dbReference type="Proteomes" id="UP000182427">
    <property type="component" value="Chromosome I"/>
</dbReference>
<keyword evidence="5" id="KW-0547">Nucleotide-binding</keyword>
<dbReference type="InterPro" id="IPR004358">
    <property type="entry name" value="Sig_transdc_His_kin-like_C"/>
</dbReference>
<organism evidence="11 12">
    <name type="scientific">Terriglobus roseus</name>
    <dbReference type="NCBI Taxonomy" id="392734"/>
    <lineage>
        <taxon>Bacteria</taxon>
        <taxon>Pseudomonadati</taxon>
        <taxon>Acidobacteriota</taxon>
        <taxon>Terriglobia</taxon>
        <taxon>Terriglobales</taxon>
        <taxon>Acidobacteriaceae</taxon>
        <taxon>Terriglobus</taxon>
    </lineage>
</organism>
<dbReference type="InterPro" id="IPR000700">
    <property type="entry name" value="PAS-assoc_C"/>
</dbReference>
<dbReference type="Gene3D" id="3.30.565.10">
    <property type="entry name" value="Histidine kinase-like ATPase, C-terminal domain"/>
    <property type="match status" value="1"/>
</dbReference>
<evidence type="ECO:0000313" key="12">
    <source>
        <dbReference type="Proteomes" id="UP000182427"/>
    </source>
</evidence>
<dbReference type="PRINTS" id="PR00344">
    <property type="entry name" value="BCTRLSENSOR"/>
</dbReference>
<comment type="catalytic activity">
    <reaction evidence="1">
        <text>ATP + protein L-histidine = ADP + protein N-phospho-L-histidine.</text>
        <dbReference type="EC" id="2.7.13.3"/>
    </reaction>
</comment>
<gene>
    <name evidence="11" type="ORF">SAMN05444167_3363</name>
</gene>
<keyword evidence="6 11" id="KW-0418">Kinase</keyword>
<dbReference type="InterPro" id="IPR036890">
    <property type="entry name" value="HATPase_C_sf"/>
</dbReference>
<sequence length="357" mass="39058">MQEGPSPELIRAINDLLPAYVAYVDHDLRYVAANQMYVERFGRPEQQIVGQLVADVTGPAFENVAKHLRAALAGVTQHLEPSMISVDGYRTLSVTHLPHRGEDGRVLGVIVYGYDITEQRRAEAALIQSEKLAAVGRLASSIAHEINNPLESVTNLLYLIEQTADEEGARTREYAQMAQAELARVGQITTQTLRFFRQSTSRQTVDIAALMDSVLSLYHGRLVNSGIAVTREYGADVLAICFDGELRQILNNLVGNALDAMRDGGLLRVRVRVGTDAATERDGVRLTIADNGIGMSAATQLRAFEPFFTTKGIMGTGLGLWITKDLVEKQEGTLRMRSREALGSVFSLFLPALDSAS</sequence>
<evidence type="ECO:0000256" key="1">
    <source>
        <dbReference type="ARBA" id="ARBA00000085"/>
    </source>
</evidence>
<dbReference type="PANTHER" id="PTHR43065">
    <property type="entry name" value="SENSOR HISTIDINE KINASE"/>
    <property type="match status" value="1"/>
</dbReference>
<keyword evidence="3" id="KW-0597">Phosphoprotein</keyword>
<feature type="domain" description="PAC" evidence="10">
    <location>
        <begin position="77"/>
        <end position="128"/>
    </location>
</feature>
<dbReference type="Pfam" id="PF00512">
    <property type="entry name" value="HisKA"/>
    <property type="match status" value="1"/>
</dbReference>
<keyword evidence="12" id="KW-1185">Reference proteome</keyword>
<evidence type="ECO:0000259" key="9">
    <source>
        <dbReference type="PROSITE" id="PS50109"/>
    </source>
</evidence>
<dbReference type="CDD" id="cd00130">
    <property type="entry name" value="PAS"/>
    <property type="match status" value="1"/>
</dbReference>